<feature type="compositionally biased region" description="Low complexity" evidence="1">
    <location>
        <begin position="187"/>
        <end position="202"/>
    </location>
</feature>
<protein>
    <submittedName>
        <fullName evidence="2">EKA-like protein</fullName>
    </submittedName>
</protein>
<dbReference type="EMBL" id="CAUH01007505">
    <property type="protein sequence ID" value="CCU83071.1"/>
    <property type="molecule type" value="Genomic_DNA"/>
</dbReference>
<feature type="region of interest" description="Disordered" evidence="1">
    <location>
        <begin position="1"/>
        <end position="43"/>
    </location>
</feature>
<feature type="region of interest" description="Disordered" evidence="1">
    <location>
        <begin position="184"/>
        <end position="206"/>
    </location>
</feature>
<gene>
    <name evidence="2" type="ORF">BGHDH14_bgh04015</name>
</gene>
<dbReference type="eggNOG" id="ENOG502SR73">
    <property type="taxonomic scope" value="Eukaryota"/>
</dbReference>
<evidence type="ECO:0000313" key="2">
    <source>
        <dbReference type="EMBL" id="CCU83071.1"/>
    </source>
</evidence>
<feature type="compositionally biased region" description="Basic and acidic residues" evidence="1">
    <location>
        <begin position="31"/>
        <end position="42"/>
    </location>
</feature>
<dbReference type="AlphaFoldDB" id="N1JR15"/>
<accession>N1JR15</accession>
<feature type="compositionally biased region" description="Basic and acidic residues" evidence="1">
    <location>
        <begin position="1"/>
        <end position="13"/>
    </location>
</feature>
<dbReference type="HOGENOM" id="CLU_1272084_0_0_1"/>
<dbReference type="Proteomes" id="UP000015441">
    <property type="component" value="Unassembled WGS sequence"/>
</dbReference>
<reference evidence="2 3" key="1">
    <citation type="journal article" date="2010" name="Science">
        <title>Genome expansion and gene loss in powdery mildew fungi reveal tradeoffs in extreme parasitism.</title>
        <authorList>
            <person name="Spanu P.D."/>
            <person name="Abbott J.C."/>
            <person name="Amselem J."/>
            <person name="Burgis T.A."/>
            <person name="Soanes D.M."/>
            <person name="Stueber K."/>
            <person name="Ver Loren van Themaat E."/>
            <person name="Brown J.K.M."/>
            <person name="Butcher S.A."/>
            <person name="Gurr S.J."/>
            <person name="Lebrun M.-H."/>
            <person name="Ridout C.J."/>
            <person name="Schulze-Lefert P."/>
            <person name="Talbot N.J."/>
            <person name="Ahmadinejad N."/>
            <person name="Ametz C."/>
            <person name="Barton G.R."/>
            <person name="Benjdia M."/>
            <person name="Bidzinski P."/>
            <person name="Bindschedler L.V."/>
            <person name="Both M."/>
            <person name="Brewer M.T."/>
            <person name="Cadle-Davidson L."/>
            <person name="Cadle-Davidson M.M."/>
            <person name="Collemare J."/>
            <person name="Cramer R."/>
            <person name="Frenkel O."/>
            <person name="Godfrey D."/>
            <person name="Harriman J."/>
            <person name="Hoede C."/>
            <person name="King B.C."/>
            <person name="Klages S."/>
            <person name="Kleemann J."/>
            <person name="Knoll D."/>
            <person name="Koti P.S."/>
            <person name="Kreplak J."/>
            <person name="Lopez-Ruiz F.J."/>
            <person name="Lu X."/>
            <person name="Maekawa T."/>
            <person name="Mahanil S."/>
            <person name="Micali C."/>
            <person name="Milgroom M.G."/>
            <person name="Montana G."/>
            <person name="Noir S."/>
            <person name="O'Connell R.J."/>
            <person name="Oberhaensli S."/>
            <person name="Parlange F."/>
            <person name="Pedersen C."/>
            <person name="Quesneville H."/>
            <person name="Reinhardt R."/>
            <person name="Rott M."/>
            <person name="Sacristan S."/>
            <person name="Schmidt S.M."/>
            <person name="Schoen M."/>
            <person name="Skamnioti P."/>
            <person name="Sommer H."/>
            <person name="Stephens A."/>
            <person name="Takahara H."/>
            <person name="Thordal-Christensen H."/>
            <person name="Vigouroux M."/>
            <person name="Wessling R."/>
            <person name="Wicker T."/>
            <person name="Panstruga R."/>
        </authorList>
    </citation>
    <scope>NUCLEOTIDE SEQUENCE [LARGE SCALE GENOMIC DNA]</scope>
    <source>
        <strain evidence="2">DH14</strain>
    </source>
</reference>
<evidence type="ECO:0000256" key="1">
    <source>
        <dbReference type="SAM" id="MobiDB-lite"/>
    </source>
</evidence>
<comment type="caution">
    <text evidence="2">The sequence shown here is derived from an EMBL/GenBank/DDBJ whole genome shotgun (WGS) entry which is preliminary data.</text>
</comment>
<proteinExistence type="predicted"/>
<dbReference type="InParanoid" id="N1JR15"/>
<sequence>MTDSEPIKAENDGLKINTPFELAPKANSSRKGKEVVRERTTENAESSATKIAVLAFENTASKTAMEFSPELQSVMEAEKRRTTQIKARLAICSTAISSVGTALSPLPIGENKEFVDGIKVYLRAVIGQFVQSGPGTTPPVLPARPANPLLPRASEIRFSNLSTTQAPAPKATWATVARADLVSSAGPSTKKTAPPAPKAKSANSRTTVDTRLFLRLA</sequence>
<name>N1JR15_BLUG1</name>
<keyword evidence="3" id="KW-1185">Reference proteome</keyword>
<organism evidence="2 3">
    <name type="scientific">Blumeria graminis f. sp. hordei (strain DH14)</name>
    <name type="common">Barley powdery mildew</name>
    <name type="synonym">Oidium monilioides f. sp. hordei</name>
    <dbReference type="NCBI Taxonomy" id="546991"/>
    <lineage>
        <taxon>Eukaryota</taxon>
        <taxon>Fungi</taxon>
        <taxon>Dikarya</taxon>
        <taxon>Ascomycota</taxon>
        <taxon>Pezizomycotina</taxon>
        <taxon>Leotiomycetes</taxon>
        <taxon>Erysiphales</taxon>
        <taxon>Erysiphaceae</taxon>
        <taxon>Blumeria</taxon>
        <taxon>Blumeria hordei</taxon>
    </lineage>
</organism>
<evidence type="ECO:0000313" key="3">
    <source>
        <dbReference type="Proteomes" id="UP000015441"/>
    </source>
</evidence>